<keyword evidence="5" id="KW-1185">Reference proteome</keyword>
<evidence type="ECO:0000313" key="4">
    <source>
        <dbReference type="EnsemblMetazoa" id="CapteP225797"/>
    </source>
</evidence>
<feature type="transmembrane region" description="Helical" evidence="1">
    <location>
        <begin position="67"/>
        <end position="90"/>
    </location>
</feature>
<feature type="chain" id="PRO_5008788425" evidence="2">
    <location>
        <begin position="27"/>
        <end position="217"/>
    </location>
</feature>
<reference evidence="5" key="1">
    <citation type="submission" date="2012-12" db="EMBL/GenBank/DDBJ databases">
        <authorList>
            <person name="Hellsten U."/>
            <person name="Grimwood J."/>
            <person name="Chapman J.A."/>
            <person name="Shapiro H."/>
            <person name="Aerts A."/>
            <person name="Otillar R.P."/>
            <person name="Terry A.Y."/>
            <person name="Boore J.L."/>
            <person name="Simakov O."/>
            <person name="Marletaz F."/>
            <person name="Cho S.-J."/>
            <person name="Edsinger-Gonzales E."/>
            <person name="Havlak P."/>
            <person name="Kuo D.-H."/>
            <person name="Larsson T."/>
            <person name="Lv J."/>
            <person name="Arendt D."/>
            <person name="Savage R."/>
            <person name="Osoegawa K."/>
            <person name="de Jong P."/>
            <person name="Lindberg D.R."/>
            <person name="Seaver E.C."/>
            <person name="Weisblat D.A."/>
            <person name="Putnam N.H."/>
            <person name="Grigoriev I.V."/>
            <person name="Rokhsar D.S."/>
        </authorList>
    </citation>
    <scope>NUCLEOTIDE SEQUENCE</scope>
    <source>
        <strain evidence="5">I ESC-2004</strain>
    </source>
</reference>
<dbReference type="OrthoDB" id="10667843at2759"/>
<reference evidence="3 5" key="2">
    <citation type="journal article" date="2013" name="Nature">
        <title>Insights into bilaterian evolution from three spiralian genomes.</title>
        <authorList>
            <person name="Simakov O."/>
            <person name="Marletaz F."/>
            <person name="Cho S.J."/>
            <person name="Edsinger-Gonzales E."/>
            <person name="Havlak P."/>
            <person name="Hellsten U."/>
            <person name="Kuo D.H."/>
            <person name="Larsson T."/>
            <person name="Lv J."/>
            <person name="Arendt D."/>
            <person name="Savage R."/>
            <person name="Osoegawa K."/>
            <person name="de Jong P."/>
            <person name="Grimwood J."/>
            <person name="Chapman J.A."/>
            <person name="Shapiro H."/>
            <person name="Aerts A."/>
            <person name="Otillar R.P."/>
            <person name="Terry A.Y."/>
            <person name="Boore J.L."/>
            <person name="Grigoriev I.V."/>
            <person name="Lindberg D.R."/>
            <person name="Seaver E.C."/>
            <person name="Weisblat D.A."/>
            <person name="Putnam N.H."/>
            <person name="Rokhsar D.S."/>
        </authorList>
    </citation>
    <scope>NUCLEOTIDE SEQUENCE</scope>
    <source>
        <strain evidence="3 5">I ESC-2004</strain>
    </source>
</reference>
<organism evidence="3">
    <name type="scientific">Capitella teleta</name>
    <name type="common">Polychaete worm</name>
    <dbReference type="NCBI Taxonomy" id="283909"/>
    <lineage>
        <taxon>Eukaryota</taxon>
        <taxon>Metazoa</taxon>
        <taxon>Spiralia</taxon>
        <taxon>Lophotrochozoa</taxon>
        <taxon>Annelida</taxon>
        <taxon>Polychaeta</taxon>
        <taxon>Sedentaria</taxon>
        <taxon>Scolecida</taxon>
        <taxon>Capitellidae</taxon>
        <taxon>Capitella</taxon>
    </lineage>
</organism>
<accession>R7UVI7</accession>
<keyword evidence="1" id="KW-0812">Transmembrane</keyword>
<feature type="signal peptide" evidence="2">
    <location>
        <begin position="1"/>
        <end position="26"/>
    </location>
</feature>
<keyword evidence="1" id="KW-0472">Membrane</keyword>
<evidence type="ECO:0000256" key="2">
    <source>
        <dbReference type="SAM" id="SignalP"/>
    </source>
</evidence>
<dbReference type="Proteomes" id="UP000014760">
    <property type="component" value="Unassembled WGS sequence"/>
</dbReference>
<evidence type="ECO:0000256" key="1">
    <source>
        <dbReference type="SAM" id="Phobius"/>
    </source>
</evidence>
<name>R7UVI7_CAPTE</name>
<gene>
    <name evidence="3" type="ORF">CAPTEDRAFT_225797</name>
</gene>
<dbReference type="OMA" id="WAWLFYL"/>
<evidence type="ECO:0000313" key="3">
    <source>
        <dbReference type="EMBL" id="ELU07967.1"/>
    </source>
</evidence>
<dbReference type="EMBL" id="AMQN01006893">
    <property type="status" value="NOT_ANNOTATED_CDS"/>
    <property type="molecule type" value="Genomic_DNA"/>
</dbReference>
<keyword evidence="1" id="KW-1133">Transmembrane helix</keyword>
<dbReference type="AlphaFoldDB" id="R7UVI7"/>
<proteinExistence type="predicted"/>
<dbReference type="EMBL" id="KB299468">
    <property type="protein sequence ID" value="ELU07967.1"/>
    <property type="molecule type" value="Genomic_DNA"/>
</dbReference>
<feature type="transmembrane region" description="Helical" evidence="1">
    <location>
        <begin position="145"/>
        <end position="175"/>
    </location>
</feature>
<keyword evidence="2" id="KW-0732">Signal</keyword>
<reference evidence="4" key="3">
    <citation type="submission" date="2015-06" db="UniProtKB">
        <authorList>
            <consortium name="EnsemblMetazoa"/>
        </authorList>
    </citation>
    <scope>IDENTIFICATION</scope>
</reference>
<protein>
    <submittedName>
        <fullName evidence="3 4">Uncharacterized protein</fullName>
    </submittedName>
</protein>
<dbReference type="HOGENOM" id="CLU_1273327_0_0_1"/>
<evidence type="ECO:0000313" key="5">
    <source>
        <dbReference type="Proteomes" id="UP000014760"/>
    </source>
</evidence>
<dbReference type="EnsemblMetazoa" id="CapteT225797">
    <property type="protein sequence ID" value="CapteP225797"/>
    <property type="gene ID" value="CapteG225797"/>
</dbReference>
<sequence length="217" mass="23857">MGYSPLVFAFVGWSMLCLFWKEQTIADRQNVAGSVYYPMVLLTLGTALDNVRLCAGAISGKAGASLLLARISFFLHMTALPMLTATFTSLLVSMGMWWWLGNILHILSVPFVVNGLNKYLAEVHDNLEYSEDGGVSRYTTSIPDYAPVITMISVGSTLVAIVTVFCYGDFVPILLQVISLGLQSSLPSFRAEYRLPLANIMEVVFLAGIMRIQRSIV</sequence>